<evidence type="ECO:0000313" key="2">
    <source>
        <dbReference type="EMBL" id="MFC4766322.1"/>
    </source>
</evidence>
<accession>A0ABV9PZD7</accession>
<protein>
    <submittedName>
        <fullName evidence="2">Uncharacterized protein</fullName>
    </submittedName>
</protein>
<dbReference type="RefSeq" id="WP_380024145.1">
    <property type="nucleotide sequence ID" value="NZ_JBHSHC010000014.1"/>
</dbReference>
<evidence type="ECO:0000313" key="3">
    <source>
        <dbReference type="Proteomes" id="UP001596002"/>
    </source>
</evidence>
<dbReference type="Proteomes" id="UP001596002">
    <property type="component" value="Unassembled WGS sequence"/>
</dbReference>
<feature type="region of interest" description="Disordered" evidence="1">
    <location>
        <begin position="56"/>
        <end position="79"/>
    </location>
</feature>
<evidence type="ECO:0000256" key="1">
    <source>
        <dbReference type="SAM" id="MobiDB-lite"/>
    </source>
</evidence>
<sequence length="79" mass="9364">MMDDKLPPEWDWEPEKLTLSQMLRRDLFPRWEWIIRADPDPIQQENQMLAEMVQTGKLPEIHTEKQPTDISDTEDGGKS</sequence>
<gene>
    <name evidence="2" type="ORF">ACFO8Q_02765</name>
</gene>
<name>A0ABV9PZD7_9BACL</name>
<reference evidence="3" key="1">
    <citation type="journal article" date="2019" name="Int. J. Syst. Evol. Microbiol.">
        <title>The Global Catalogue of Microorganisms (GCM) 10K type strain sequencing project: providing services to taxonomists for standard genome sequencing and annotation.</title>
        <authorList>
            <consortium name="The Broad Institute Genomics Platform"/>
            <consortium name="The Broad Institute Genome Sequencing Center for Infectious Disease"/>
            <person name="Wu L."/>
            <person name="Ma J."/>
        </authorList>
    </citation>
    <scope>NUCLEOTIDE SEQUENCE [LARGE SCALE GENOMIC DNA]</scope>
    <source>
        <strain evidence="3">WYCCWR 12678</strain>
    </source>
</reference>
<proteinExistence type="predicted"/>
<comment type="caution">
    <text evidence="2">The sequence shown here is derived from an EMBL/GenBank/DDBJ whole genome shotgun (WGS) entry which is preliminary data.</text>
</comment>
<dbReference type="EMBL" id="JBHSHC010000014">
    <property type="protein sequence ID" value="MFC4766322.1"/>
    <property type="molecule type" value="Genomic_DNA"/>
</dbReference>
<organism evidence="2 3">
    <name type="scientific">Effusibacillus consociatus</name>
    <dbReference type="NCBI Taxonomy" id="1117041"/>
    <lineage>
        <taxon>Bacteria</taxon>
        <taxon>Bacillati</taxon>
        <taxon>Bacillota</taxon>
        <taxon>Bacilli</taxon>
        <taxon>Bacillales</taxon>
        <taxon>Alicyclobacillaceae</taxon>
        <taxon>Effusibacillus</taxon>
    </lineage>
</organism>
<keyword evidence="3" id="KW-1185">Reference proteome</keyword>